<dbReference type="CDD" id="cd03042">
    <property type="entry name" value="GST_N_Zeta"/>
    <property type="match status" value="1"/>
</dbReference>
<gene>
    <name evidence="4" type="primary">GSTZ1_2</name>
    <name evidence="4" type="ORF">BGW38_010436</name>
</gene>
<dbReference type="InterPro" id="IPR040079">
    <property type="entry name" value="Glutathione_S-Trfase"/>
</dbReference>
<accession>A0A9P6FX45</accession>
<dbReference type="PANTHER" id="PTHR42673">
    <property type="entry name" value="MALEYLACETOACETATE ISOMERASE"/>
    <property type="match status" value="1"/>
</dbReference>
<dbReference type="SUPFAM" id="SSF47616">
    <property type="entry name" value="GST C-terminal domain-like"/>
    <property type="match status" value="1"/>
</dbReference>
<evidence type="ECO:0000259" key="3">
    <source>
        <dbReference type="PROSITE" id="PS50405"/>
    </source>
</evidence>
<dbReference type="OrthoDB" id="202840at2759"/>
<dbReference type="Proteomes" id="UP000780801">
    <property type="component" value="Unassembled WGS sequence"/>
</dbReference>
<name>A0A9P6FX45_9FUNG</name>
<proteinExistence type="inferred from homology"/>
<comment type="caution">
    <text evidence="4">The sequence shown here is derived from an EMBL/GenBank/DDBJ whole genome shotgun (WGS) entry which is preliminary data.</text>
</comment>
<dbReference type="InterPro" id="IPR034333">
    <property type="entry name" value="GST_Zeta_N"/>
</dbReference>
<organism evidence="4 5">
    <name type="scientific">Lunasporangiospora selenospora</name>
    <dbReference type="NCBI Taxonomy" id="979761"/>
    <lineage>
        <taxon>Eukaryota</taxon>
        <taxon>Fungi</taxon>
        <taxon>Fungi incertae sedis</taxon>
        <taxon>Mucoromycota</taxon>
        <taxon>Mortierellomycotina</taxon>
        <taxon>Mortierellomycetes</taxon>
        <taxon>Mortierellales</taxon>
        <taxon>Mortierellaceae</taxon>
        <taxon>Lunasporangiospora</taxon>
    </lineage>
</organism>
<protein>
    <submittedName>
        <fullName evidence="4">Glutathione S-transferase zeta-1</fullName>
    </submittedName>
</protein>
<dbReference type="Gene3D" id="3.40.30.10">
    <property type="entry name" value="Glutaredoxin"/>
    <property type="match status" value="1"/>
</dbReference>
<keyword evidence="5" id="KW-1185">Reference proteome</keyword>
<dbReference type="GO" id="GO:0006559">
    <property type="term" value="P:L-phenylalanine catabolic process"/>
    <property type="evidence" value="ECO:0007669"/>
    <property type="project" value="TreeGrafter"/>
</dbReference>
<dbReference type="PROSITE" id="PS50405">
    <property type="entry name" value="GST_CTER"/>
    <property type="match status" value="1"/>
</dbReference>
<reference evidence="4" key="1">
    <citation type="journal article" date="2020" name="Fungal Divers.">
        <title>Resolving the Mortierellaceae phylogeny through synthesis of multi-gene phylogenetics and phylogenomics.</title>
        <authorList>
            <person name="Vandepol N."/>
            <person name="Liber J."/>
            <person name="Desiro A."/>
            <person name="Na H."/>
            <person name="Kennedy M."/>
            <person name="Barry K."/>
            <person name="Grigoriev I.V."/>
            <person name="Miller A.N."/>
            <person name="O'Donnell K."/>
            <person name="Stajich J.E."/>
            <person name="Bonito G."/>
        </authorList>
    </citation>
    <scope>NUCLEOTIDE SEQUENCE</scope>
    <source>
        <strain evidence="4">KOD1015</strain>
    </source>
</reference>
<dbReference type="CDD" id="cd03191">
    <property type="entry name" value="GST_C_Zeta"/>
    <property type="match status" value="1"/>
</dbReference>
<dbReference type="Pfam" id="PF13409">
    <property type="entry name" value="GST_N_2"/>
    <property type="match status" value="1"/>
</dbReference>
<dbReference type="GO" id="GO:0016034">
    <property type="term" value="F:maleylacetoacetate isomerase activity"/>
    <property type="evidence" value="ECO:0007669"/>
    <property type="project" value="TreeGrafter"/>
</dbReference>
<dbReference type="NCBIfam" id="TIGR01262">
    <property type="entry name" value="maiA"/>
    <property type="match status" value="1"/>
</dbReference>
<dbReference type="AlphaFoldDB" id="A0A9P6FX45"/>
<dbReference type="Pfam" id="PF00043">
    <property type="entry name" value="GST_C"/>
    <property type="match status" value="1"/>
</dbReference>
<sequence length="221" mass="24939">MSSEQQALDRPILYSYFRSSCSYRVRIALNLKKIDYEVRPINLLKNEQKSADYLKINPLGFVPAYIDSKTGETLTESISILEYLEEAYPEAYPLLPKDPIQKAKVRALVGAIAMGIQPITNLKILKYVGSQKDDWAKAFIMEGFRGFEAMLRKTAGTYCFGDTITMADVALIPQAYNGMRFGCDFGDFPIIMRVVDKLNESPEFRAAHPTFQIDCPADPPK</sequence>
<dbReference type="SFLD" id="SFLDG00358">
    <property type="entry name" value="Main_(cytGST)"/>
    <property type="match status" value="1"/>
</dbReference>
<evidence type="ECO:0000313" key="5">
    <source>
        <dbReference type="Proteomes" id="UP000780801"/>
    </source>
</evidence>
<evidence type="ECO:0000259" key="2">
    <source>
        <dbReference type="PROSITE" id="PS50404"/>
    </source>
</evidence>
<feature type="domain" description="GST N-terminal" evidence="2">
    <location>
        <begin position="9"/>
        <end position="92"/>
    </location>
</feature>
<dbReference type="GO" id="GO:0006749">
    <property type="term" value="P:glutathione metabolic process"/>
    <property type="evidence" value="ECO:0007669"/>
    <property type="project" value="TreeGrafter"/>
</dbReference>
<dbReference type="SUPFAM" id="SSF52833">
    <property type="entry name" value="Thioredoxin-like"/>
    <property type="match status" value="1"/>
</dbReference>
<dbReference type="PROSITE" id="PS50404">
    <property type="entry name" value="GST_NTER"/>
    <property type="match status" value="1"/>
</dbReference>
<dbReference type="EMBL" id="JAABOA010000844">
    <property type="protein sequence ID" value="KAF9583009.1"/>
    <property type="molecule type" value="Genomic_DNA"/>
</dbReference>
<dbReference type="InterPro" id="IPR004045">
    <property type="entry name" value="Glutathione_S-Trfase_N"/>
</dbReference>
<dbReference type="InterPro" id="IPR036282">
    <property type="entry name" value="Glutathione-S-Trfase_C_sf"/>
</dbReference>
<comment type="similarity">
    <text evidence="1">Belongs to the GST superfamily. Zeta family.</text>
</comment>
<dbReference type="FunFam" id="1.20.1050.10:FF:000010">
    <property type="entry name" value="Maleylacetoacetate isomerase isoform 1"/>
    <property type="match status" value="1"/>
</dbReference>
<dbReference type="Gene3D" id="1.20.1050.10">
    <property type="match status" value="1"/>
</dbReference>
<dbReference type="InterPro" id="IPR036249">
    <property type="entry name" value="Thioredoxin-like_sf"/>
</dbReference>
<dbReference type="GO" id="GO:0005739">
    <property type="term" value="C:mitochondrion"/>
    <property type="evidence" value="ECO:0007669"/>
    <property type="project" value="TreeGrafter"/>
</dbReference>
<dbReference type="InterPro" id="IPR005955">
    <property type="entry name" value="GST_Zeta"/>
</dbReference>
<dbReference type="GO" id="GO:0004364">
    <property type="term" value="F:glutathione transferase activity"/>
    <property type="evidence" value="ECO:0007669"/>
    <property type="project" value="TreeGrafter"/>
</dbReference>
<dbReference type="SFLD" id="SFLDS00019">
    <property type="entry name" value="Glutathione_Transferase_(cytos"/>
    <property type="match status" value="1"/>
</dbReference>
<dbReference type="PANTHER" id="PTHR42673:SF4">
    <property type="entry name" value="MALEYLACETOACETATE ISOMERASE"/>
    <property type="match status" value="1"/>
</dbReference>
<dbReference type="InterPro" id="IPR004046">
    <property type="entry name" value="GST_C"/>
</dbReference>
<dbReference type="InterPro" id="IPR034330">
    <property type="entry name" value="GST_Zeta_C"/>
</dbReference>
<evidence type="ECO:0000313" key="4">
    <source>
        <dbReference type="EMBL" id="KAF9583009.1"/>
    </source>
</evidence>
<feature type="domain" description="GST C-terminal" evidence="3">
    <location>
        <begin position="98"/>
        <end position="217"/>
    </location>
</feature>
<evidence type="ECO:0000256" key="1">
    <source>
        <dbReference type="ARBA" id="ARBA00010007"/>
    </source>
</evidence>
<dbReference type="InterPro" id="IPR010987">
    <property type="entry name" value="Glutathione-S-Trfase_C-like"/>
</dbReference>